<evidence type="ECO:0000256" key="2">
    <source>
        <dbReference type="ARBA" id="ARBA00009033"/>
    </source>
</evidence>
<feature type="transmembrane region" description="Helical" evidence="7">
    <location>
        <begin position="6"/>
        <end position="22"/>
    </location>
</feature>
<accession>A0A511BU56</accession>
<evidence type="ECO:0000256" key="4">
    <source>
        <dbReference type="ARBA" id="ARBA00022692"/>
    </source>
</evidence>
<keyword evidence="12" id="KW-1185">Reference proteome</keyword>
<evidence type="ECO:0000313" key="12">
    <source>
        <dbReference type="Proteomes" id="UP000321405"/>
    </source>
</evidence>
<evidence type="ECO:0000259" key="9">
    <source>
        <dbReference type="Pfam" id="PF07662"/>
    </source>
</evidence>
<dbReference type="GO" id="GO:0015293">
    <property type="term" value="F:symporter activity"/>
    <property type="evidence" value="ECO:0007669"/>
    <property type="project" value="TreeGrafter"/>
</dbReference>
<dbReference type="InterPro" id="IPR011657">
    <property type="entry name" value="CNT_C_dom"/>
</dbReference>
<evidence type="ECO:0000259" key="10">
    <source>
        <dbReference type="Pfam" id="PF07670"/>
    </source>
</evidence>
<feature type="domain" description="Nucleoside transporter/FeoB GTPase Gate" evidence="10">
    <location>
        <begin position="99"/>
        <end position="197"/>
    </location>
</feature>
<dbReference type="InterPro" id="IPR002668">
    <property type="entry name" value="CNT_N_dom"/>
</dbReference>
<dbReference type="AlphaFoldDB" id="A0A511BU56"/>
<feature type="transmembrane region" description="Helical" evidence="7">
    <location>
        <begin position="174"/>
        <end position="196"/>
    </location>
</feature>
<dbReference type="EMBL" id="BJVC01000001">
    <property type="protein sequence ID" value="GEL01498.1"/>
    <property type="molecule type" value="Genomic_DNA"/>
</dbReference>
<evidence type="ECO:0000256" key="5">
    <source>
        <dbReference type="ARBA" id="ARBA00022989"/>
    </source>
</evidence>
<comment type="caution">
    <text evidence="11">The sequence shown here is derived from an EMBL/GenBank/DDBJ whole genome shotgun (WGS) entry which is preliminary data.</text>
</comment>
<dbReference type="InterPro" id="IPR011642">
    <property type="entry name" value="Gate_dom"/>
</dbReference>
<dbReference type="PANTHER" id="PTHR10590:SF4">
    <property type="entry name" value="SOLUTE CARRIER FAMILY 28 MEMBER 3"/>
    <property type="match status" value="1"/>
</dbReference>
<gene>
    <name evidence="11" type="ORF">SSA02_06610</name>
</gene>
<comment type="subcellular location">
    <subcellularLocation>
        <location evidence="1">Cell membrane</location>
        <topology evidence="1">Multi-pass membrane protein</topology>
    </subcellularLocation>
</comment>
<feature type="transmembrane region" description="Helical" evidence="7">
    <location>
        <begin position="96"/>
        <end position="116"/>
    </location>
</feature>
<keyword evidence="4 7" id="KW-0812">Transmembrane</keyword>
<keyword evidence="6 7" id="KW-0472">Membrane</keyword>
<feature type="transmembrane region" description="Helical" evidence="7">
    <location>
        <begin position="34"/>
        <end position="52"/>
    </location>
</feature>
<comment type="similarity">
    <text evidence="2">Belongs to the concentrative nucleoside transporter (CNT) (TC 2.A.41) family.</text>
</comment>
<keyword evidence="3" id="KW-1003">Cell membrane</keyword>
<dbReference type="PANTHER" id="PTHR10590">
    <property type="entry name" value="SODIUM/NUCLEOSIDE COTRANSPORTER"/>
    <property type="match status" value="1"/>
</dbReference>
<keyword evidence="5 7" id="KW-1133">Transmembrane helix</keyword>
<feature type="transmembrane region" description="Helical" evidence="7">
    <location>
        <begin position="303"/>
        <end position="320"/>
    </location>
</feature>
<dbReference type="Proteomes" id="UP000321405">
    <property type="component" value="Unassembled WGS sequence"/>
</dbReference>
<dbReference type="GO" id="GO:0005886">
    <property type="term" value="C:plasma membrane"/>
    <property type="evidence" value="ECO:0007669"/>
    <property type="project" value="UniProtKB-SubCell"/>
</dbReference>
<dbReference type="GO" id="GO:0005337">
    <property type="term" value="F:nucleoside transmembrane transporter activity"/>
    <property type="evidence" value="ECO:0007669"/>
    <property type="project" value="InterPro"/>
</dbReference>
<organism evidence="11 12">
    <name type="scientific">Swaminathania salitolerans</name>
    <dbReference type="NCBI Taxonomy" id="182838"/>
    <lineage>
        <taxon>Bacteria</taxon>
        <taxon>Pseudomonadati</taxon>
        <taxon>Pseudomonadota</taxon>
        <taxon>Alphaproteobacteria</taxon>
        <taxon>Acetobacterales</taxon>
        <taxon>Acetobacteraceae</taxon>
        <taxon>Swaminathania</taxon>
    </lineage>
</organism>
<feature type="transmembrane region" description="Helical" evidence="7">
    <location>
        <begin position="202"/>
        <end position="222"/>
    </location>
</feature>
<evidence type="ECO:0000256" key="7">
    <source>
        <dbReference type="SAM" id="Phobius"/>
    </source>
</evidence>
<dbReference type="Pfam" id="PF07662">
    <property type="entry name" value="Nucleos_tra2_C"/>
    <property type="match status" value="1"/>
</dbReference>
<reference evidence="11 12" key="1">
    <citation type="submission" date="2019-07" db="EMBL/GenBank/DDBJ databases">
        <title>Whole genome shotgun sequence of Swaminathania salitolerans NBRC 104436.</title>
        <authorList>
            <person name="Hosoyama A."/>
            <person name="Uohara A."/>
            <person name="Ohji S."/>
            <person name="Ichikawa N."/>
        </authorList>
    </citation>
    <scope>NUCLEOTIDE SEQUENCE [LARGE SCALE GENOMIC DNA]</scope>
    <source>
        <strain evidence="11 12">NBRC 104436</strain>
    </source>
</reference>
<dbReference type="OrthoDB" id="9766455at2"/>
<evidence type="ECO:0000313" key="11">
    <source>
        <dbReference type="EMBL" id="GEL01498.1"/>
    </source>
</evidence>
<dbReference type="InterPro" id="IPR008276">
    <property type="entry name" value="C_nuclsd_transpt"/>
</dbReference>
<name>A0A511BU56_9PROT</name>
<evidence type="ECO:0000259" key="8">
    <source>
        <dbReference type="Pfam" id="PF01773"/>
    </source>
</evidence>
<feature type="transmembrane region" description="Helical" evidence="7">
    <location>
        <begin position="64"/>
        <end position="84"/>
    </location>
</feature>
<feature type="transmembrane region" description="Helical" evidence="7">
    <location>
        <begin position="357"/>
        <end position="377"/>
    </location>
</feature>
<feature type="domain" description="Concentrative nucleoside transporter C-terminal" evidence="9">
    <location>
        <begin position="202"/>
        <end position="414"/>
    </location>
</feature>
<evidence type="ECO:0000256" key="6">
    <source>
        <dbReference type="ARBA" id="ARBA00023136"/>
    </source>
</evidence>
<feature type="transmembrane region" description="Helical" evidence="7">
    <location>
        <begin position="398"/>
        <end position="417"/>
    </location>
</feature>
<feature type="transmembrane region" description="Helical" evidence="7">
    <location>
        <begin position="136"/>
        <end position="154"/>
    </location>
</feature>
<evidence type="ECO:0000256" key="3">
    <source>
        <dbReference type="ARBA" id="ARBA00022475"/>
    </source>
</evidence>
<sequence length="419" mass="42992">MSISLRGVAGIAVLIALGVLFSSNRKAIDKRQIATALALQCGIGALALFVPWGRRVFGALADGVGAVLSYGSVGTHFLFGGLAGPRMQALFGQDGFVFAFQVLPAIVYVSALIALLYHLGVMQFVARLVGLGVRRLLGTTAIESFSSVMTVFLGQSEMPVVLRPYVGQLRRAELFTIMSSGTASVSGSVLAGYAGLGVPMPYLLAASFMAIPGGLLFAKLLWPTPEMAGVREKMPDAVVESAGIFDALAEGAMSGARVAFAVGAVLVAFVGLTALLDGCLHGIEHRFGLAGGSGHAPGLSEVFGFVMAPIAWLIGIPWSECSAVGALLGQKIAFNEFVAYASLSPMIHAHALSGHSLAIVSVALCGFSNFSSIGILIGGFGSVSPGRRAEIATIAPRCVIAGTLSNLTSAAITGLFVSG</sequence>
<proteinExistence type="inferred from homology"/>
<feature type="domain" description="Concentrative nucleoside transporter N-terminal" evidence="8">
    <location>
        <begin position="9"/>
        <end position="82"/>
    </location>
</feature>
<dbReference type="Pfam" id="PF01773">
    <property type="entry name" value="Nucleos_tra2_N"/>
    <property type="match status" value="1"/>
</dbReference>
<evidence type="ECO:0000256" key="1">
    <source>
        <dbReference type="ARBA" id="ARBA00004651"/>
    </source>
</evidence>
<protein>
    <submittedName>
        <fullName evidence="11">Nucleoside permease</fullName>
    </submittedName>
</protein>
<dbReference type="RefSeq" id="WP_147092438.1">
    <property type="nucleotide sequence ID" value="NZ_BJVC01000001.1"/>
</dbReference>
<feature type="transmembrane region" description="Helical" evidence="7">
    <location>
        <begin position="258"/>
        <end position="283"/>
    </location>
</feature>
<dbReference type="Pfam" id="PF07670">
    <property type="entry name" value="Gate"/>
    <property type="match status" value="1"/>
</dbReference>